<accession>A0A4S2N5Q0</accession>
<dbReference type="EMBL" id="ML220112">
    <property type="protein sequence ID" value="TGZ84622.1"/>
    <property type="molecule type" value="Genomic_DNA"/>
</dbReference>
<dbReference type="Proteomes" id="UP000298138">
    <property type="component" value="Unassembled WGS sequence"/>
</dbReference>
<proteinExistence type="predicted"/>
<sequence length="107" mass="12265">MSALAQRLNSTSPHPPPILYRNRRLRKRFGRRMTMQLPATEQPTVEMNWDPDIPDFRRERIQQYGTANIMDQGWAVMFFLSRAGKKAQTRFIAGLGLGGDSMVRAGE</sequence>
<evidence type="ECO:0000313" key="1">
    <source>
        <dbReference type="EMBL" id="TGZ84622.1"/>
    </source>
</evidence>
<name>A0A4S2N5Q0_9PEZI</name>
<protein>
    <submittedName>
        <fullName evidence="1">Uncharacterized protein</fullName>
    </submittedName>
</protein>
<reference evidence="1 2" key="1">
    <citation type="submission" date="2019-04" db="EMBL/GenBank/DDBJ databases">
        <title>Comparative genomics and transcriptomics to analyze fruiting body development in filamentous ascomycetes.</title>
        <authorList>
            <consortium name="DOE Joint Genome Institute"/>
            <person name="Lutkenhaus R."/>
            <person name="Traeger S."/>
            <person name="Breuer J."/>
            <person name="Kuo A."/>
            <person name="Lipzen A."/>
            <person name="Pangilinan J."/>
            <person name="Dilworth D."/>
            <person name="Sandor L."/>
            <person name="Poggeler S."/>
            <person name="Barry K."/>
            <person name="Grigoriev I.V."/>
            <person name="Nowrousian M."/>
        </authorList>
    </citation>
    <scope>NUCLEOTIDE SEQUENCE [LARGE SCALE GENOMIC DNA]</scope>
    <source>
        <strain evidence="1 2">CBS 389.68</strain>
    </source>
</reference>
<dbReference type="AlphaFoldDB" id="A0A4S2N5Q0"/>
<dbReference type="InParanoid" id="A0A4S2N5Q0"/>
<organism evidence="1 2">
    <name type="scientific">Ascodesmis nigricans</name>
    <dbReference type="NCBI Taxonomy" id="341454"/>
    <lineage>
        <taxon>Eukaryota</taxon>
        <taxon>Fungi</taxon>
        <taxon>Dikarya</taxon>
        <taxon>Ascomycota</taxon>
        <taxon>Pezizomycotina</taxon>
        <taxon>Pezizomycetes</taxon>
        <taxon>Pezizales</taxon>
        <taxon>Ascodesmidaceae</taxon>
        <taxon>Ascodesmis</taxon>
    </lineage>
</organism>
<gene>
    <name evidence="1" type="ORF">EX30DRAFT_4579</name>
</gene>
<keyword evidence="2" id="KW-1185">Reference proteome</keyword>
<evidence type="ECO:0000313" key="2">
    <source>
        <dbReference type="Proteomes" id="UP000298138"/>
    </source>
</evidence>